<proteinExistence type="predicted"/>
<dbReference type="AlphaFoldDB" id="A0A9X2LLS8"/>
<sequence>MTSSSETAPGIVPIGSLDPIALGRAMDKLVTAALAAQTWSLVIAAEVAVQATDKNEAQAMRTAQEDVRDSARAYLGAQVPGVVKRLVDIQSAAALFQSMQALAAAAPEQSAVCLDAVTKDFGNFQQMADEFAKVHESFCEQAESRGTILADRVGAEIRRLSAGKGKIATTTRALKDLQQTVSKDLDDLIEASHKAGKGTRKILDAVADSLKAIGAEGKVSGGSEAVHRGIEDSSSGDVGKALQKLRKDSEKLERLYKELAGLQAGLQAVMKVDSDCNAYVRSVRAVAGPARAVANMWQQVYAEYATAVVKHTQPGDSATLAKDIDKAAVKWESLLMQTKDLSAAITGN</sequence>
<comment type="caution">
    <text evidence="1">The sequence shown here is derived from an EMBL/GenBank/DDBJ whole genome shotgun (WGS) entry which is preliminary data.</text>
</comment>
<dbReference type="RefSeq" id="WP_256791388.1">
    <property type="nucleotide sequence ID" value="NZ_JANIID010000031.1"/>
</dbReference>
<gene>
    <name evidence="1" type="ORF">NQU55_27935</name>
</gene>
<name>A0A9X2LLS8_9ACTN</name>
<organism evidence="1 2">
    <name type="scientific">Streptomyces telluris</name>
    <dbReference type="NCBI Taxonomy" id="2720021"/>
    <lineage>
        <taxon>Bacteria</taxon>
        <taxon>Bacillati</taxon>
        <taxon>Actinomycetota</taxon>
        <taxon>Actinomycetes</taxon>
        <taxon>Kitasatosporales</taxon>
        <taxon>Streptomycetaceae</taxon>
        <taxon>Streptomyces</taxon>
    </lineage>
</organism>
<dbReference type="Gene3D" id="1.20.1170.10">
    <property type="match status" value="1"/>
</dbReference>
<reference evidence="1" key="1">
    <citation type="submission" date="2022-06" db="EMBL/GenBank/DDBJ databases">
        <title>WGS of actinobacteria.</title>
        <authorList>
            <person name="Thawai C."/>
        </authorList>
    </citation>
    <scope>NUCLEOTIDE SEQUENCE</scope>
    <source>
        <strain evidence="1">AA8</strain>
    </source>
</reference>
<keyword evidence="2" id="KW-1185">Reference proteome</keyword>
<evidence type="ECO:0000313" key="1">
    <source>
        <dbReference type="EMBL" id="MCQ8773558.1"/>
    </source>
</evidence>
<accession>A0A9X2LLS8</accession>
<dbReference type="Proteomes" id="UP001142374">
    <property type="component" value="Unassembled WGS sequence"/>
</dbReference>
<dbReference type="SUPFAM" id="SSF58100">
    <property type="entry name" value="Bacterial hemolysins"/>
    <property type="match status" value="1"/>
</dbReference>
<protein>
    <submittedName>
        <fullName evidence="1">Uncharacterized protein</fullName>
    </submittedName>
</protein>
<evidence type="ECO:0000313" key="2">
    <source>
        <dbReference type="Proteomes" id="UP001142374"/>
    </source>
</evidence>
<dbReference type="EMBL" id="JANIID010000031">
    <property type="protein sequence ID" value="MCQ8773558.1"/>
    <property type="molecule type" value="Genomic_DNA"/>
</dbReference>